<evidence type="ECO:0000313" key="3">
    <source>
        <dbReference type="EMBL" id="GHE49198.1"/>
    </source>
</evidence>
<feature type="compositionally biased region" description="Pro residues" evidence="1">
    <location>
        <begin position="135"/>
        <end position="162"/>
    </location>
</feature>
<reference evidence="3" key="1">
    <citation type="journal article" date="2014" name="Int. J. Syst. Evol. Microbiol.">
        <title>Complete genome sequence of Corynebacterium casei LMG S-19264T (=DSM 44701T), isolated from a smear-ripened cheese.</title>
        <authorList>
            <consortium name="US DOE Joint Genome Institute (JGI-PGF)"/>
            <person name="Walter F."/>
            <person name="Albersmeier A."/>
            <person name="Kalinowski J."/>
            <person name="Ruckert C."/>
        </authorList>
    </citation>
    <scope>NUCLEOTIDE SEQUENCE</scope>
    <source>
        <strain evidence="3">JCM 4784</strain>
    </source>
</reference>
<feature type="chain" id="PRO_5037850157" description="Secreted protein" evidence="2">
    <location>
        <begin position="34"/>
        <end position="282"/>
    </location>
</feature>
<proteinExistence type="predicted"/>
<evidence type="ECO:0008006" key="5">
    <source>
        <dbReference type="Google" id="ProtNLM"/>
    </source>
</evidence>
<keyword evidence="4" id="KW-1185">Reference proteome</keyword>
<dbReference type="EMBL" id="BNBT01000018">
    <property type="protein sequence ID" value="GHE49198.1"/>
    <property type="molecule type" value="Genomic_DNA"/>
</dbReference>
<evidence type="ECO:0000256" key="1">
    <source>
        <dbReference type="SAM" id="MobiDB-lite"/>
    </source>
</evidence>
<feature type="region of interest" description="Disordered" evidence="1">
    <location>
        <begin position="245"/>
        <end position="282"/>
    </location>
</feature>
<dbReference type="AlphaFoldDB" id="A0A919DJ04"/>
<dbReference type="RefSeq" id="WP_190135350.1">
    <property type="nucleotide sequence ID" value="NZ_BNBT01000018.1"/>
</dbReference>
<evidence type="ECO:0000256" key="2">
    <source>
        <dbReference type="SAM" id="SignalP"/>
    </source>
</evidence>
<feature type="compositionally biased region" description="Pro residues" evidence="1">
    <location>
        <begin position="115"/>
        <end position="124"/>
    </location>
</feature>
<evidence type="ECO:0000313" key="4">
    <source>
        <dbReference type="Proteomes" id="UP000608024"/>
    </source>
</evidence>
<dbReference type="Proteomes" id="UP000608024">
    <property type="component" value="Unassembled WGS sequence"/>
</dbReference>
<accession>A0A919DJ04</accession>
<feature type="signal peptide" evidence="2">
    <location>
        <begin position="1"/>
        <end position="33"/>
    </location>
</feature>
<keyword evidence="2" id="KW-0732">Signal</keyword>
<organism evidence="3 4">
    <name type="scientific">Streptomyces longispororuber</name>
    <dbReference type="NCBI Taxonomy" id="68230"/>
    <lineage>
        <taxon>Bacteria</taxon>
        <taxon>Bacillati</taxon>
        <taxon>Actinomycetota</taxon>
        <taxon>Actinomycetes</taxon>
        <taxon>Kitasatosporales</taxon>
        <taxon>Streptomycetaceae</taxon>
        <taxon>Streptomyces</taxon>
    </lineage>
</organism>
<gene>
    <name evidence="3" type="ORF">GCM10018785_18440</name>
</gene>
<reference evidence="3" key="2">
    <citation type="submission" date="2020-09" db="EMBL/GenBank/DDBJ databases">
        <authorList>
            <person name="Sun Q."/>
            <person name="Ohkuma M."/>
        </authorList>
    </citation>
    <scope>NUCLEOTIDE SEQUENCE</scope>
    <source>
        <strain evidence="3">JCM 4784</strain>
    </source>
</reference>
<name>A0A919DJ04_9ACTN</name>
<comment type="caution">
    <text evidence="3">The sequence shown here is derived from an EMBL/GenBank/DDBJ whole genome shotgun (WGS) entry which is preliminary data.</text>
</comment>
<feature type="compositionally biased region" description="Pro residues" evidence="1">
    <location>
        <begin position="246"/>
        <end position="255"/>
    </location>
</feature>
<sequence length="282" mass="28433">MRAPSVRRTAARRITTTALCATLLLGVTGPVLALQAASRQDPPAAGAPVPEADKLLAQATALGGLGTVLTPVTDLVTQVLKAEGGTLEPEQAKKLGDAVREALDKLKTAEAAPPGTSPQPPAASPQPQATSSPPSATPPQPQASPPQPQATSPQPPAAPPQPQATLPTPDTLQRLSFLEETAYADRAIPRDIKDDTVKQLRRAVDALLKASASGDAAAVATSVKDVVAGAVNTVVAVLLTGKLPAPNLPGLPPLPKSAGHGKASADDGQGVVFSGSHESPGY</sequence>
<feature type="compositionally biased region" description="Low complexity" evidence="1">
    <location>
        <begin position="125"/>
        <end position="134"/>
    </location>
</feature>
<feature type="region of interest" description="Disordered" evidence="1">
    <location>
        <begin position="110"/>
        <end position="168"/>
    </location>
</feature>
<protein>
    <recommendedName>
        <fullName evidence="5">Secreted protein</fullName>
    </recommendedName>
</protein>